<protein>
    <recommendedName>
        <fullName evidence="3">Nucleotidyltransferase family protein</fullName>
    </recommendedName>
</protein>
<evidence type="ECO:0000313" key="1">
    <source>
        <dbReference type="EMBL" id="PZD70429.1"/>
    </source>
</evidence>
<organism evidence="1 2">
    <name type="scientific">Acaryochloris thomasi RCC1774</name>
    <dbReference type="NCBI Taxonomy" id="1764569"/>
    <lineage>
        <taxon>Bacteria</taxon>
        <taxon>Bacillati</taxon>
        <taxon>Cyanobacteriota</taxon>
        <taxon>Cyanophyceae</taxon>
        <taxon>Acaryochloridales</taxon>
        <taxon>Acaryochloridaceae</taxon>
        <taxon>Acaryochloris</taxon>
        <taxon>Acaryochloris thomasi</taxon>
    </lineage>
</organism>
<gene>
    <name evidence="1" type="ORF">C1752_12983</name>
</gene>
<sequence>MLSVESLNVSLGSELRLLLRCATTQIQDASIQEIEVLAGQNDLDWDYLIETAGNHGVLPLLYQSLSAVAPDVVPQQMLKQLRQFVQQIALKNTLFTRELLSILQLLETHGIRALPFKGPVLAVSAYGNLALRNFCDLDIWVEPHRVLDAIAILTTEAGYCSGRQWHFLDPAQEASFMNSWREYGLRKGIVPIDLHRNLTVEDFLSSALTFDLLWERREMITIAGQSVPSFSQADLLIYLCLHGSKECWRGLKWICDVAEWVQNSPQANWTEILMRSQVLRCERRLLLGLSLAHTFLGTPLPPLIEQKLAQDVIGQQLTHQCVQKLFDSNNRLGRRFTREKFWFHLRSVEHPQDRWDSLKEIRRHMRSKVIKVLPNTLDHEFLPLPRPFYFLYYFLRPVRLLTQTGKKALSLVF</sequence>
<evidence type="ECO:0008006" key="3">
    <source>
        <dbReference type="Google" id="ProtNLM"/>
    </source>
</evidence>
<reference evidence="1 2" key="1">
    <citation type="journal article" date="2018" name="Sci. Rep.">
        <title>A novel species of the marine cyanobacterium Acaryochloris with a unique pigment content and lifestyle.</title>
        <authorList>
            <person name="Partensky F."/>
            <person name="Six C."/>
            <person name="Ratin M."/>
            <person name="Garczarek L."/>
            <person name="Vaulot D."/>
            <person name="Probert I."/>
            <person name="Calteau A."/>
            <person name="Gourvil P."/>
            <person name="Marie D."/>
            <person name="Grebert T."/>
            <person name="Bouchier C."/>
            <person name="Le Panse S."/>
            <person name="Gachenot M."/>
            <person name="Rodriguez F."/>
            <person name="Garrido J.L."/>
        </authorList>
    </citation>
    <scope>NUCLEOTIDE SEQUENCE [LARGE SCALE GENOMIC DNA]</scope>
    <source>
        <strain evidence="1 2">RCC1774</strain>
    </source>
</reference>
<comment type="caution">
    <text evidence="1">The sequence shown here is derived from an EMBL/GenBank/DDBJ whole genome shotgun (WGS) entry which is preliminary data.</text>
</comment>
<evidence type="ECO:0000313" key="2">
    <source>
        <dbReference type="Proteomes" id="UP000248857"/>
    </source>
</evidence>
<dbReference type="Pfam" id="PF14907">
    <property type="entry name" value="NTP_transf_5"/>
    <property type="match status" value="1"/>
</dbReference>
<accession>A0A2W1J7I0</accession>
<keyword evidence="2" id="KW-1185">Reference proteome</keyword>
<proteinExistence type="predicted"/>
<dbReference type="AlphaFoldDB" id="A0A2W1J7I0"/>
<dbReference type="Proteomes" id="UP000248857">
    <property type="component" value="Unassembled WGS sequence"/>
</dbReference>
<dbReference type="EMBL" id="PQWO01000038">
    <property type="protein sequence ID" value="PZD70429.1"/>
    <property type="molecule type" value="Genomic_DNA"/>
</dbReference>
<dbReference type="InterPro" id="IPR039498">
    <property type="entry name" value="NTP_transf_5"/>
</dbReference>
<name>A0A2W1J7I0_9CYAN</name>